<feature type="coiled-coil region" evidence="3">
    <location>
        <begin position="322"/>
        <end position="349"/>
    </location>
</feature>
<evidence type="ECO:0000256" key="4">
    <source>
        <dbReference type="SAM" id="MobiDB-lite"/>
    </source>
</evidence>
<accession>A0A8S0TI07</accession>
<comment type="caution">
    <text evidence="8">The sequence shown here is derived from an EMBL/GenBank/DDBJ whole genome shotgun (WGS) entry which is preliminary data.</text>
</comment>
<reference evidence="8 9" key="1">
    <citation type="submission" date="2019-12" db="EMBL/GenBank/DDBJ databases">
        <authorList>
            <person name="Alioto T."/>
            <person name="Alioto T."/>
            <person name="Gomez Garrido J."/>
        </authorList>
    </citation>
    <scope>NUCLEOTIDE SEQUENCE [LARGE SCALE GENOMIC DNA]</scope>
</reference>
<dbReference type="Pfam" id="PF03470">
    <property type="entry name" value="zf-XS"/>
    <property type="match status" value="1"/>
</dbReference>
<protein>
    <submittedName>
        <fullName evidence="8">INVOLVED IN DE NOVO 2</fullName>
    </submittedName>
</protein>
<name>A0A8S0TI07_OLEEU</name>
<dbReference type="InterPro" id="IPR005381">
    <property type="entry name" value="Znf-XS_domain"/>
</dbReference>
<keyword evidence="9" id="KW-1185">Reference proteome</keyword>
<dbReference type="CDD" id="cd12266">
    <property type="entry name" value="RRM_like_XS"/>
    <property type="match status" value="1"/>
</dbReference>
<evidence type="ECO:0000256" key="2">
    <source>
        <dbReference type="ARBA" id="ARBA00023158"/>
    </source>
</evidence>
<feature type="domain" description="XS" evidence="5">
    <location>
        <begin position="118"/>
        <end position="229"/>
    </location>
</feature>
<dbReference type="EMBL" id="CACTIH010007243">
    <property type="protein sequence ID" value="CAA3005156.1"/>
    <property type="molecule type" value="Genomic_DNA"/>
</dbReference>
<dbReference type="Gramene" id="OE9A041612T1">
    <property type="protein sequence ID" value="OE9A041612C1"/>
    <property type="gene ID" value="OE9A041612"/>
</dbReference>
<dbReference type="AlphaFoldDB" id="A0A8S0TI07"/>
<dbReference type="Pfam" id="PF03468">
    <property type="entry name" value="XS"/>
    <property type="match status" value="1"/>
</dbReference>
<gene>
    <name evidence="8" type="ORF">OLEA9_A041612</name>
</gene>
<dbReference type="InterPro" id="IPR045177">
    <property type="entry name" value="FDM1-5/IDN2"/>
</dbReference>
<keyword evidence="2" id="KW-0943">RNA-mediated gene silencing</keyword>
<dbReference type="Proteomes" id="UP000594638">
    <property type="component" value="Unassembled WGS sequence"/>
</dbReference>
<evidence type="ECO:0000259" key="5">
    <source>
        <dbReference type="Pfam" id="PF03468"/>
    </source>
</evidence>
<dbReference type="InterPro" id="IPR038588">
    <property type="entry name" value="XS_domain_sf"/>
</dbReference>
<evidence type="ECO:0000256" key="3">
    <source>
        <dbReference type="SAM" id="Coils"/>
    </source>
</evidence>
<feature type="region of interest" description="Disordered" evidence="4">
    <location>
        <begin position="1"/>
        <end position="25"/>
    </location>
</feature>
<dbReference type="PANTHER" id="PTHR21596:SF65">
    <property type="entry name" value="PROTEIN INVOLVED IN DE NOVO 2-RELATED"/>
    <property type="match status" value="1"/>
</dbReference>
<feature type="compositionally biased region" description="Acidic residues" evidence="4">
    <location>
        <begin position="9"/>
        <end position="22"/>
    </location>
</feature>
<dbReference type="GO" id="GO:0080188">
    <property type="term" value="P:gene silencing by siRNA-directed DNA methylation"/>
    <property type="evidence" value="ECO:0007669"/>
    <property type="project" value="InterPro"/>
</dbReference>
<keyword evidence="1 3" id="KW-0175">Coiled coil</keyword>
<dbReference type="Pfam" id="PF03469">
    <property type="entry name" value="XH"/>
    <property type="match status" value="1"/>
</dbReference>
<feature type="coiled-coil region" evidence="3">
    <location>
        <begin position="455"/>
        <end position="500"/>
    </location>
</feature>
<evidence type="ECO:0000256" key="1">
    <source>
        <dbReference type="ARBA" id="ARBA00023054"/>
    </source>
</evidence>
<evidence type="ECO:0000313" key="9">
    <source>
        <dbReference type="Proteomes" id="UP000594638"/>
    </source>
</evidence>
<organism evidence="8 9">
    <name type="scientific">Olea europaea subsp. europaea</name>
    <dbReference type="NCBI Taxonomy" id="158383"/>
    <lineage>
        <taxon>Eukaryota</taxon>
        <taxon>Viridiplantae</taxon>
        <taxon>Streptophyta</taxon>
        <taxon>Embryophyta</taxon>
        <taxon>Tracheophyta</taxon>
        <taxon>Spermatophyta</taxon>
        <taxon>Magnoliopsida</taxon>
        <taxon>eudicotyledons</taxon>
        <taxon>Gunneridae</taxon>
        <taxon>Pentapetalae</taxon>
        <taxon>asterids</taxon>
        <taxon>lamiids</taxon>
        <taxon>Lamiales</taxon>
        <taxon>Oleaceae</taxon>
        <taxon>Oleeae</taxon>
        <taxon>Olea</taxon>
    </lineage>
</organism>
<evidence type="ECO:0000313" key="8">
    <source>
        <dbReference type="EMBL" id="CAA3005156.1"/>
    </source>
</evidence>
<evidence type="ECO:0000259" key="6">
    <source>
        <dbReference type="Pfam" id="PF03469"/>
    </source>
</evidence>
<dbReference type="InterPro" id="IPR005379">
    <property type="entry name" value="FDM1-5/IDN2_XH"/>
</dbReference>
<feature type="coiled-coil region" evidence="3">
    <location>
        <begin position="374"/>
        <end position="426"/>
    </location>
</feature>
<feature type="domain" description="Zinc finger-XS" evidence="7">
    <location>
        <begin position="46"/>
        <end position="89"/>
    </location>
</feature>
<dbReference type="PANTHER" id="PTHR21596">
    <property type="entry name" value="RIBONUCLEASE P SUBUNIT P38"/>
    <property type="match status" value="1"/>
</dbReference>
<dbReference type="InterPro" id="IPR005380">
    <property type="entry name" value="XS_domain"/>
</dbReference>
<proteinExistence type="predicted"/>
<dbReference type="OrthoDB" id="1892195at2759"/>
<dbReference type="Gene3D" id="3.30.70.2890">
    <property type="entry name" value="XS domain"/>
    <property type="match status" value="1"/>
</dbReference>
<sequence>MGSSMEYSSGDDTEISDSETEYEEKAYEELKNVSQQFKVSDDAYTCPFCPKKKKQDFLYNELLQHAIGVGKCSSQKRTRKDKANHLVLAKYLENDVAVDSSPLQQATMIDPLADHDRDEMFVWPWIGIIVNIPTEIEDGRYVGESGSKLRDQLTRKGFNPTRVRPLWNYRGHSGTALVEFQNDWLGFNNAMAFEKAYEANHHGKRSWQAKNDSISDLYGWVARADDYNSDNIFGENLRKIGDLRTISDIMEDEARKTQQLVGDLTTVIEAKTMHLLEMENKFNETENSLSQLITVKDKLLQEYNDDIKKIQSGARNHLQKIFNDHEKLKLQLETRKRELELRGQELAKRETHNENERRKLAEELEENAVKNCSLQAATDEQTKADEKVLKLAEEHKKQKENLHRKIIQLEKQLDAEQAVKLEIEQLRGKLNVMRHVEGEGNLEVLKKVDSLHTSLREKEGELEDLLALNQTLIVQERNSNDELQDARKELINGLKEFSTNGQIGVKRMGELNSKPFHEAIKRKYDEVEADERTTELCSLWEEYLRDSEWHPIKVVEIKGKHQEVINQDDEKLKDLKNNYGEEVYDAVTSALIEINEYNPSGRYIVSELWNYNQGRKADLQEGIVQIMKLWRTYKRKRGMD</sequence>
<feature type="domain" description="Factor of DNA methylation 1-5/IDN2" evidence="6">
    <location>
        <begin position="506"/>
        <end position="636"/>
    </location>
</feature>
<evidence type="ECO:0000259" key="7">
    <source>
        <dbReference type="Pfam" id="PF03470"/>
    </source>
</evidence>